<gene>
    <name evidence="2" type="ORF">M23134_00876</name>
</gene>
<reference evidence="2 3" key="1">
    <citation type="submission" date="2007-01" db="EMBL/GenBank/DDBJ databases">
        <authorList>
            <person name="Haygood M."/>
            <person name="Podell S."/>
            <person name="Anderson C."/>
            <person name="Hopkinson B."/>
            <person name="Roe K."/>
            <person name="Barbeau K."/>
            <person name="Gaasterland T."/>
            <person name="Ferriera S."/>
            <person name="Johnson J."/>
            <person name="Kravitz S."/>
            <person name="Beeson K."/>
            <person name="Sutton G."/>
            <person name="Rogers Y.-H."/>
            <person name="Friedman R."/>
            <person name="Frazier M."/>
            <person name="Venter J.C."/>
        </authorList>
    </citation>
    <scope>NUCLEOTIDE SEQUENCE [LARGE SCALE GENOMIC DNA]</scope>
    <source>
        <strain evidence="2 3">ATCC 23134</strain>
    </source>
</reference>
<evidence type="ECO:0000313" key="3">
    <source>
        <dbReference type="Proteomes" id="UP000004095"/>
    </source>
</evidence>
<evidence type="ECO:0000313" key="2">
    <source>
        <dbReference type="EMBL" id="EAY25922.1"/>
    </source>
</evidence>
<keyword evidence="3" id="KW-1185">Reference proteome</keyword>
<dbReference type="EMBL" id="AAWS01000041">
    <property type="protein sequence ID" value="EAY25922.1"/>
    <property type="molecule type" value="Genomic_DNA"/>
</dbReference>
<feature type="region of interest" description="Disordered" evidence="1">
    <location>
        <begin position="1"/>
        <end position="40"/>
    </location>
</feature>
<comment type="caution">
    <text evidence="2">The sequence shown here is derived from an EMBL/GenBank/DDBJ whole genome shotgun (WGS) entry which is preliminary data.</text>
</comment>
<organism evidence="2 3">
    <name type="scientific">Microscilla marina ATCC 23134</name>
    <dbReference type="NCBI Taxonomy" id="313606"/>
    <lineage>
        <taxon>Bacteria</taxon>
        <taxon>Pseudomonadati</taxon>
        <taxon>Bacteroidota</taxon>
        <taxon>Cytophagia</taxon>
        <taxon>Cytophagales</taxon>
        <taxon>Microscillaceae</taxon>
        <taxon>Microscilla</taxon>
    </lineage>
</organism>
<dbReference type="AlphaFoldDB" id="A1ZUN6"/>
<sequence length="40" mass="4492">MGKINEYRQTINSQVKVKSPDRGKSLDADEYRYPASGMSA</sequence>
<dbReference type="Proteomes" id="UP000004095">
    <property type="component" value="Unassembled WGS sequence"/>
</dbReference>
<evidence type="ECO:0000256" key="1">
    <source>
        <dbReference type="SAM" id="MobiDB-lite"/>
    </source>
</evidence>
<name>A1ZUN6_MICM2</name>
<feature type="compositionally biased region" description="Basic and acidic residues" evidence="1">
    <location>
        <begin position="18"/>
        <end position="32"/>
    </location>
</feature>
<accession>A1ZUN6</accession>
<protein>
    <submittedName>
        <fullName evidence="2">Uncharacterized protein</fullName>
    </submittedName>
</protein>
<feature type="compositionally biased region" description="Polar residues" evidence="1">
    <location>
        <begin position="7"/>
        <end position="16"/>
    </location>
</feature>
<proteinExistence type="predicted"/>